<dbReference type="Proteomes" id="UP000014179">
    <property type="component" value="Unassembled WGS sequence"/>
</dbReference>
<dbReference type="HOGENOM" id="CLU_2600711_0_0_6"/>
<accession>S1PZY4</accession>
<comment type="caution">
    <text evidence="1">The sequence shown here is derived from an EMBL/GenBank/DDBJ whole genome shotgun (WGS) entry which is preliminary data.</text>
</comment>
<protein>
    <submittedName>
        <fullName evidence="1">Uncharacterized protein</fullName>
    </submittedName>
</protein>
<proteinExistence type="predicted"/>
<organism evidence="1 2">
    <name type="scientific">Escherichia coli KTE182</name>
    <dbReference type="NCBI Taxonomy" id="1181728"/>
    <lineage>
        <taxon>Bacteria</taxon>
        <taxon>Pseudomonadati</taxon>
        <taxon>Pseudomonadota</taxon>
        <taxon>Gammaproteobacteria</taxon>
        <taxon>Enterobacterales</taxon>
        <taxon>Enterobacteriaceae</taxon>
        <taxon>Escherichia</taxon>
    </lineage>
</organism>
<dbReference type="EMBL" id="ASUG01000035">
    <property type="protein sequence ID" value="EOW97721.1"/>
    <property type="molecule type" value="Genomic_DNA"/>
</dbReference>
<sequence>MPLITHLLNVEELSRLLKNVALSVINLFILDDVSEKMEYIPRLGRGYPVKHLVALINLASHILLNAVTVPYRESEIVVF</sequence>
<reference evidence="1 2" key="1">
    <citation type="submission" date="2013-01" db="EMBL/GenBank/DDBJ databases">
        <title>The Genome Sequence of Escherichia coli KTE182.</title>
        <authorList>
            <consortium name="The Broad Institute Genome Sequencing Platform"/>
            <consortium name="The Broad Institute Genome Sequencing Center for Infectious Disease"/>
            <person name="Feldgarden M."/>
            <person name="Nielsen K.L."/>
            <person name="Frimodt-Moller N."/>
            <person name="Andersen P.S."/>
            <person name="Walker B."/>
            <person name="Young S.K."/>
            <person name="Zeng Q."/>
            <person name="Gargeya S."/>
            <person name="Fitzgerald M."/>
            <person name="Haas B."/>
            <person name="Abouelleil A."/>
            <person name="Alvarado L."/>
            <person name="Arachchi H.M."/>
            <person name="Berlin A.M."/>
            <person name="Chapman S.B."/>
            <person name="Dewar J."/>
            <person name="Goldberg J."/>
            <person name="Griggs A."/>
            <person name="Gujja S."/>
            <person name="Hansen M."/>
            <person name="Howarth C."/>
            <person name="Imamovic A."/>
            <person name="Larimer J."/>
            <person name="McCowan C."/>
            <person name="Murphy C."/>
            <person name="Neiman D."/>
            <person name="Pearson M."/>
            <person name="Priest M."/>
            <person name="Roberts A."/>
            <person name="Saif S."/>
            <person name="Shea T."/>
            <person name="Sisk P."/>
            <person name="Sykes S."/>
            <person name="Wortman J."/>
            <person name="Nusbaum C."/>
            <person name="Birren B."/>
        </authorList>
    </citation>
    <scope>NUCLEOTIDE SEQUENCE [LARGE SCALE GENOMIC DNA]</scope>
    <source>
        <strain evidence="1 2">KTE182</strain>
    </source>
</reference>
<evidence type="ECO:0000313" key="2">
    <source>
        <dbReference type="Proteomes" id="UP000014179"/>
    </source>
</evidence>
<dbReference type="PATRIC" id="fig|1181728.3.peg.2114"/>
<gene>
    <name evidence="1" type="ORF">A13A_02060</name>
</gene>
<dbReference type="AlphaFoldDB" id="S1PZY4"/>
<name>S1PZY4_ECOLX</name>
<evidence type="ECO:0000313" key="1">
    <source>
        <dbReference type="EMBL" id="EOW97721.1"/>
    </source>
</evidence>